<comment type="caution">
    <text evidence="5">Lacks conserved residue(s) required for the propagation of feature annotation.</text>
</comment>
<feature type="compositionally biased region" description="Polar residues" evidence="6">
    <location>
        <begin position="18"/>
        <end position="33"/>
    </location>
</feature>
<dbReference type="EMBL" id="LRBV02000001">
    <property type="status" value="NOT_ANNOTATED_CDS"/>
    <property type="molecule type" value="Genomic_DNA"/>
</dbReference>
<feature type="region of interest" description="Disordered" evidence="6">
    <location>
        <begin position="189"/>
        <end position="241"/>
    </location>
</feature>
<dbReference type="RefSeq" id="XP_030925468.1">
    <property type="nucleotide sequence ID" value="XM_031069608.1"/>
</dbReference>
<evidence type="ECO:0000256" key="6">
    <source>
        <dbReference type="SAM" id="MobiDB-lite"/>
    </source>
</evidence>
<keyword evidence="8" id="KW-1185">Reference proteome</keyword>
<dbReference type="InterPro" id="IPR005202">
    <property type="entry name" value="TF_GRAS"/>
</dbReference>
<keyword evidence="3" id="KW-0804">Transcription</keyword>
<feature type="region of interest" description="Disordered" evidence="6">
    <location>
        <begin position="266"/>
        <end position="299"/>
    </location>
</feature>
<comment type="similarity">
    <text evidence="5">Belongs to the GRAS family.</text>
</comment>
<evidence type="ECO:0000313" key="8">
    <source>
        <dbReference type="Proteomes" id="UP000594261"/>
    </source>
</evidence>
<dbReference type="PROSITE" id="PS50985">
    <property type="entry name" value="GRAS"/>
    <property type="match status" value="1"/>
</dbReference>
<dbReference type="GeneID" id="115952431"/>
<feature type="compositionally biased region" description="Basic and acidic residues" evidence="6">
    <location>
        <begin position="221"/>
        <end position="234"/>
    </location>
</feature>
<feature type="compositionally biased region" description="Basic residues" evidence="6">
    <location>
        <begin position="279"/>
        <end position="293"/>
    </location>
</feature>
<feature type="compositionally biased region" description="Polar residues" evidence="6">
    <location>
        <begin position="208"/>
        <end position="217"/>
    </location>
</feature>
<feature type="region of interest" description="Disordered" evidence="6">
    <location>
        <begin position="1"/>
        <end position="38"/>
    </location>
</feature>
<reference evidence="7 8" key="1">
    <citation type="journal article" date="2016" name="G3 (Bethesda)">
        <title>First Draft Assembly and Annotation of the Genome of a California Endemic Oak Quercus lobata Nee (Fagaceae).</title>
        <authorList>
            <person name="Sork V.L."/>
            <person name="Fitz-Gibbon S.T."/>
            <person name="Puiu D."/>
            <person name="Crepeau M."/>
            <person name="Gugger P.F."/>
            <person name="Sherman R."/>
            <person name="Stevens K."/>
            <person name="Langley C.H."/>
            <person name="Pellegrini M."/>
            <person name="Salzberg S.L."/>
        </authorList>
    </citation>
    <scope>NUCLEOTIDE SEQUENCE [LARGE SCALE GENOMIC DNA]</scope>
    <source>
        <strain evidence="7 8">cv. SW786</strain>
    </source>
</reference>
<keyword evidence="4" id="KW-0539">Nucleus</keyword>
<dbReference type="Gramene" id="QL01p031113:mrna">
    <property type="protein sequence ID" value="QL01p031113:mrna:CDS:1"/>
    <property type="gene ID" value="QL01p031113"/>
</dbReference>
<dbReference type="PANTHER" id="PTHR31636">
    <property type="entry name" value="OSJNBA0084A10.13 PROTEIN-RELATED"/>
    <property type="match status" value="1"/>
</dbReference>
<feature type="short sequence motif" description="VHIID" evidence="5">
    <location>
        <begin position="421"/>
        <end position="425"/>
    </location>
</feature>
<dbReference type="OMA" id="HTCPIYV"/>
<reference evidence="7" key="2">
    <citation type="submission" date="2021-01" db="UniProtKB">
        <authorList>
            <consortium name="EnsemblPlants"/>
        </authorList>
    </citation>
    <scope>IDENTIFICATION</scope>
</reference>
<comment type="subcellular location">
    <subcellularLocation>
        <location evidence="1">Nucleus</location>
    </subcellularLocation>
</comment>
<evidence type="ECO:0000256" key="1">
    <source>
        <dbReference type="ARBA" id="ARBA00004123"/>
    </source>
</evidence>
<dbReference type="EnsemblPlants" id="QL01p031113:mrna">
    <property type="protein sequence ID" value="QL01p031113:mrna:CDS:1"/>
    <property type="gene ID" value="QL01p031113"/>
</dbReference>
<dbReference type="Pfam" id="PF03514">
    <property type="entry name" value="GRAS"/>
    <property type="match status" value="1"/>
</dbReference>
<evidence type="ECO:0000313" key="7">
    <source>
        <dbReference type="EnsemblPlants" id="QL01p031113:mrna:CDS:1"/>
    </source>
</evidence>
<dbReference type="OrthoDB" id="47276at2759"/>
<feature type="region of interest" description="Leucine repeat I (LRI)" evidence="5">
    <location>
        <begin position="309"/>
        <end position="369"/>
    </location>
</feature>
<dbReference type="GO" id="GO:0005634">
    <property type="term" value="C:nucleus"/>
    <property type="evidence" value="ECO:0007669"/>
    <property type="project" value="UniProtKB-SubCell"/>
</dbReference>
<evidence type="ECO:0000256" key="2">
    <source>
        <dbReference type="ARBA" id="ARBA00023015"/>
    </source>
</evidence>
<evidence type="ECO:0000256" key="4">
    <source>
        <dbReference type="ARBA" id="ARBA00023242"/>
    </source>
</evidence>
<dbReference type="AlphaFoldDB" id="A0A7N2KPF2"/>
<evidence type="ECO:0000256" key="3">
    <source>
        <dbReference type="ARBA" id="ARBA00023163"/>
    </source>
</evidence>
<name>A0A7N2KPF2_QUELO</name>
<keyword evidence="2" id="KW-0805">Transcription regulation</keyword>
<feature type="region of interest" description="SAW" evidence="5">
    <location>
        <begin position="609"/>
        <end position="684"/>
    </location>
</feature>
<sequence>MDNLPEDNHEFVPDPFLPNNTQHPIESSPSMGTSLGGEPSYTSYPSVLLKYINEMLMEEDLEARPRMLQDSLALEAAEKSFYEVLGQEDHPLTDQNNECPDALVAGNSRTHISNSYSVADNLIKSSWSHDQGESNSFCIQTSLIDSQNENLLLPNSFSEMHSFAQDKGGMGIAVKSIRHGKYEVFDLESIPPVPPKYTQGMVGKQEKSFTSPSGSRGNKNHQREDTDNLEEGRSNKHSLVDAGEVDSELLEKFDKILCCPGGDSESASSALHKSGGNGGRKKLQHNNHSKGSHGKTMLSKNEGKKGVIVDFWGLLTQCAQAVASSDQKTANELLNQIRQHSSPLGDRHQRLAHYFANALEARLAGTRIPVYTLLESNGTSVADYIKAYQLCITVCPFKRMSNFFANQTIRKLAEAQKATTLHIIDFGILYGLQWPCLIQRLSIIPGGPLKLRITGIELPQPGFRPAERIEETGRRLENYCKRINVPFEYNAIAQKWETIRLEDLKIDRDELTVVNCMYRLKNIPDETVAINCPRDIVLNLIKRINPDLFVLGVVNGAYNSPFFPTRFREALFHYSALFDMFDATMPCEDHQRLQFEEEGIGRGAMNVIACEGLERVERPETFDRWEVRTVRAGFRQLPIDEEVVLVAKKAVKSEYHKDFVIYKDGQWMLQGWKGRINYAISCWKPA</sequence>
<dbReference type="InParanoid" id="A0A7N2KPF2"/>
<proteinExistence type="inferred from homology"/>
<protein>
    <submittedName>
        <fullName evidence="7">Uncharacterized protein</fullName>
    </submittedName>
</protein>
<dbReference type="Proteomes" id="UP000594261">
    <property type="component" value="Chromosome 1"/>
</dbReference>
<organism evidence="7 8">
    <name type="scientific">Quercus lobata</name>
    <name type="common">Valley oak</name>
    <dbReference type="NCBI Taxonomy" id="97700"/>
    <lineage>
        <taxon>Eukaryota</taxon>
        <taxon>Viridiplantae</taxon>
        <taxon>Streptophyta</taxon>
        <taxon>Embryophyta</taxon>
        <taxon>Tracheophyta</taxon>
        <taxon>Spermatophyta</taxon>
        <taxon>Magnoliopsida</taxon>
        <taxon>eudicotyledons</taxon>
        <taxon>Gunneridae</taxon>
        <taxon>Pentapetalae</taxon>
        <taxon>rosids</taxon>
        <taxon>fabids</taxon>
        <taxon>Fagales</taxon>
        <taxon>Fagaceae</taxon>
        <taxon>Quercus</taxon>
    </lineage>
</organism>
<feature type="region of interest" description="Leucine repeat II (LRII)" evidence="5">
    <location>
        <begin position="471"/>
        <end position="503"/>
    </location>
</feature>
<accession>A0A7N2KPF2</accession>
<gene>
    <name evidence="7" type="primary">LOC115952431</name>
</gene>
<evidence type="ECO:0000256" key="5">
    <source>
        <dbReference type="PROSITE-ProRule" id="PRU01191"/>
    </source>
</evidence>
<dbReference type="KEGG" id="qlo:115952431"/>
<feature type="compositionally biased region" description="Basic and acidic residues" evidence="6">
    <location>
        <begin position="1"/>
        <end position="12"/>
    </location>
</feature>